<dbReference type="GO" id="GO:0005930">
    <property type="term" value="C:axoneme"/>
    <property type="evidence" value="ECO:0007669"/>
    <property type="project" value="TreeGrafter"/>
</dbReference>
<evidence type="ECO:0000256" key="4">
    <source>
        <dbReference type="ARBA" id="ARBA00022574"/>
    </source>
</evidence>
<feature type="coiled-coil region" evidence="9">
    <location>
        <begin position="510"/>
        <end position="544"/>
    </location>
</feature>
<keyword evidence="8" id="KW-0966">Cell projection</keyword>
<evidence type="ECO:0000256" key="2">
    <source>
        <dbReference type="ARBA" id="ARBA00004245"/>
    </source>
</evidence>
<reference evidence="11" key="1">
    <citation type="journal article" date="2011" name="Nat. Biotechnol.">
        <title>The genomic sequence of the Chinese hamster ovary (CHO)-K1 cell line.</title>
        <authorList>
            <person name="Xu X."/>
            <person name="Nagarajan H."/>
            <person name="Lewis N.E."/>
            <person name="Pan S."/>
            <person name="Cai Z."/>
            <person name="Liu X."/>
            <person name="Chen W."/>
            <person name="Xie M."/>
            <person name="Wang W."/>
            <person name="Hammond S."/>
            <person name="Andersen M.R."/>
            <person name="Neff N."/>
            <person name="Passarelli B."/>
            <person name="Koh W."/>
            <person name="Fan H.C."/>
            <person name="Wang J."/>
            <person name="Gui Y."/>
            <person name="Lee K.H."/>
            <person name="Betenbaugh M.J."/>
            <person name="Quake S.R."/>
            <person name="Famili I."/>
            <person name="Palsson B.O."/>
            <person name="Wang J."/>
        </authorList>
    </citation>
    <scope>NUCLEOTIDE SEQUENCE [LARGE SCALE GENOMIC DNA]</scope>
    <source>
        <strain evidence="11">CHO K1 cell line</strain>
    </source>
</reference>
<evidence type="ECO:0000256" key="8">
    <source>
        <dbReference type="ARBA" id="ARBA00023273"/>
    </source>
</evidence>
<keyword evidence="5" id="KW-0677">Repeat</keyword>
<comment type="subcellular location">
    <subcellularLocation>
        <location evidence="1">Cell projection</location>
        <location evidence="1">Cilium</location>
    </subcellularLocation>
    <subcellularLocation>
        <location evidence="2">Cytoplasm</location>
        <location evidence="2">Cytoskeleton</location>
    </subcellularLocation>
</comment>
<evidence type="ECO:0000256" key="7">
    <source>
        <dbReference type="ARBA" id="ARBA00023212"/>
    </source>
</evidence>
<evidence type="ECO:0000256" key="5">
    <source>
        <dbReference type="ARBA" id="ARBA00022737"/>
    </source>
</evidence>
<keyword evidence="7" id="KW-0206">Cytoskeleton</keyword>
<dbReference type="Proteomes" id="UP000001075">
    <property type="component" value="Unassembled WGS sequence"/>
</dbReference>
<dbReference type="STRING" id="10029.G3ILL8"/>
<dbReference type="PANTHER" id="PTHR14885:SF1">
    <property type="entry name" value="CILIA- AND FLAGELLA-ASSOCIATED PROTEIN 43"/>
    <property type="match status" value="1"/>
</dbReference>
<dbReference type="eggNOG" id="ENOG502QQ39">
    <property type="taxonomic scope" value="Eukaryota"/>
</dbReference>
<feature type="coiled-coil region" evidence="9">
    <location>
        <begin position="202"/>
        <end position="236"/>
    </location>
</feature>
<dbReference type="EMBL" id="JH004133">
    <property type="protein sequence ID" value="EGW14682.1"/>
    <property type="molecule type" value="Genomic_DNA"/>
</dbReference>
<proteinExistence type="predicted"/>
<dbReference type="FunCoup" id="G3ILL8">
    <property type="interactions" value="66"/>
</dbReference>
<organism evidence="10 11">
    <name type="scientific">Cricetulus griseus</name>
    <name type="common">Chinese hamster</name>
    <name type="synonym">Cricetulus barabensis griseus</name>
    <dbReference type="NCBI Taxonomy" id="10029"/>
    <lineage>
        <taxon>Eukaryota</taxon>
        <taxon>Metazoa</taxon>
        <taxon>Chordata</taxon>
        <taxon>Craniata</taxon>
        <taxon>Vertebrata</taxon>
        <taxon>Euteleostomi</taxon>
        <taxon>Mammalia</taxon>
        <taxon>Eutheria</taxon>
        <taxon>Euarchontoglires</taxon>
        <taxon>Glires</taxon>
        <taxon>Rodentia</taxon>
        <taxon>Myomorpha</taxon>
        <taxon>Muroidea</taxon>
        <taxon>Cricetidae</taxon>
        <taxon>Cricetinae</taxon>
        <taxon>Cricetulus</taxon>
    </lineage>
</organism>
<dbReference type="InParanoid" id="G3ILL8"/>
<evidence type="ECO:0000256" key="1">
    <source>
        <dbReference type="ARBA" id="ARBA00004138"/>
    </source>
</evidence>
<evidence type="ECO:0000256" key="9">
    <source>
        <dbReference type="SAM" id="Coils"/>
    </source>
</evidence>
<dbReference type="PANTHER" id="PTHR14885">
    <property type="entry name" value="CILIA- AND FLAGELLA-ASSOCIATED PROTEIN 43-RELATED"/>
    <property type="match status" value="1"/>
</dbReference>
<dbReference type="GO" id="GO:0007288">
    <property type="term" value="P:sperm axoneme assembly"/>
    <property type="evidence" value="ECO:0007669"/>
    <property type="project" value="TreeGrafter"/>
</dbReference>
<evidence type="ECO:0000313" key="10">
    <source>
        <dbReference type="EMBL" id="EGW14682.1"/>
    </source>
</evidence>
<gene>
    <name evidence="10" type="ORF">I79_024787</name>
</gene>
<evidence type="ECO:0000256" key="3">
    <source>
        <dbReference type="ARBA" id="ARBA00022490"/>
    </source>
</evidence>
<protein>
    <submittedName>
        <fullName evidence="10">WD repeat-containing protein C10orf79</fullName>
    </submittedName>
</protein>
<name>G3ILL8_CRIGR</name>
<dbReference type="AlphaFoldDB" id="G3ILL8"/>
<keyword evidence="4" id="KW-0853">WD repeat</keyword>
<sequence>MTHSLSETSKDILQISTVSLPISDVVEVLVLSPLPETGRSRLKYFTLPITLSQVSDNFYDERGRLHDELIHKLLYEVEHSLSSAVLSFESNKIYGFCSQVPYICSYLLPEEITSMMEENEKMDPISKLDQQEFCLDPEELERLNEESEEEVAKVKKDVEMHNLAKNYLTELIKEECWNSMAVKGRALKCFHIPYVVDNFPMKERTEEELLELKRVLQQKKTEAECLKLRKEIIEVQSSATLLKKHHDEDDEEEEDEEKTIDSSLPNYLLGSLSTDFGADTSLLTSQLELHSREEKINQIILLKDIIYKVKKAFNSEFDAARKQKEIEIARVKEKNVRIGEIISDLELEEKVWQPVFEDCEKPERALVVEDDEASNARQRGLMDMMGGVLEVKKEDILRMVIPQPAFMTKSDAVWTEEERKQFKEYEKKVKELNEERDKYRKSLETELKKLQNSIQESTQNFDEHLKRLFERRVKAEMVINQEELKINNLVFSLLLDEELNSREQFLNNYLLKKQEEKSKSSKAIQKAKEDLDVFKEQHDILVAEDKVKQKAAGLQEMTSFLRKRLEDDEVVQHEIERVFQELLRLQEEKVKFQVNLTIQVLLKQGQVELENFQLSLEYSDAILINKNIIEDLNSVIRVIIVFKHTAFCIKCCIVALVSMVTVLASFMSTPHKLESLERGNLN</sequence>
<evidence type="ECO:0000256" key="6">
    <source>
        <dbReference type="ARBA" id="ARBA00023054"/>
    </source>
</evidence>
<accession>G3ILL8</accession>
<feature type="coiled-coil region" evidence="9">
    <location>
        <begin position="415"/>
        <end position="467"/>
    </location>
</feature>
<feature type="coiled-coil region" evidence="9">
    <location>
        <begin position="137"/>
        <end position="164"/>
    </location>
</feature>
<evidence type="ECO:0000313" key="11">
    <source>
        <dbReference type="Proteomes" id="UP000001075"/>
    </source>
</evidence>
<dbReference type="Pfam" id="PF25828">
    <property type="entry name" value="CC_Cfap43"/>
    <property type="match status" value="2"/>
</dbReference>
<keyword evidence="3" id="KW-0963">Cytoplasm</keyword>
<keyword evidence="6 9" id="KW-0175">Coiled coil</keyword>